<proteinExistence type="predicted"/>
<evidence type="ECO:0000313" key="3">
    <source>
        <dbReference type="Proteomes" id="UP001162640"/>
    </source>
</evidence>
<accession>A0A9W7B0C0</accession>
<organism evidence="2 3">
    <name type="scientific">Triparma laevis f. inornata</name>
    <dbReference type="NCBI Taxonomy" id="1714386"/>
    <lineage>
        <taxon>Eukaryota</taxon>
        <taxon>Sar</taxon>
        <taxon>Stramenopiles</taxon>
        <taxon>Ochrophyta</taxon>
        <taxon>Bolidophyceae</taxon>
        <taxon>Parmales</taxon>
        <taxon>Triparmaceae</taxon>
        <taxon>Triparma</taxon>
    </lineage>
</organism>
<gene>
    <name evidence="2" type="ORF">TL16_g08970</name>
</gene>
<name>A0A9W7B0C0_9STRA</name>
<sequence length="208" mass="22569">MSECPRTCKLCCEDDDTWTTTLSLGTEVDCDNITEALFTWYNCTNYANTYGNLNPNPVALPILENYCPITCSVDCDDPITMGEKREVKRAASLVIIAAGIYSSSYVLGIYSYSYVLTRLASLAACSLATAPTTAPPSLAPSPIEICVDDPTWEVVVWGNAVFSCESVQLFVNVVGLTDCDEIDEAGYGPFLPSNWQGLYCPEICGLCV</sequence>
<dbReference type="EMBL" id="BLQM01000302">
    <property type="protein sequence ID" value="GMH81567.1"/>
    <property type="molecule type" value="Genomic_DNA"/>
</dbReference>
<dbReference type="AlphaFoldDB" id="A0A9W7B0C0"/>
<feature type="transmembrane region" description="Helical" evidence="1">
    <location>
        <begin position="90"/>
        <end position="112"/>
    </location>
</feature>
<keyword evidence="1" id="KW-0472">Membrane</keyword>
<keyword evidence="1" id="KW-1133">Transmembrane helix</keyword>
<dbReference type="Proteomes" id="UP001162640">
    <property type="component" value="Unassembled WGS sequence"/>
</dbReference>
<reference evidence="3" key="1">
    <citation type="journal article" date="2023" name="Commun. Biol.">
        <title>Genome analysis of Parmales, the sister group of diatoms, reveals the evolutionary specialization of diatoms from phago-mixotrophs to photoautotrophs.</title>
        <authorList>
            <person name="Ban H."/>
            <person name="Sato S."/>
            <person name="Yoshikawa S."/>
            <person name="Yamada K."/>
            <person name="Nakamura Y."/>
            <person name="Ichinomiya M."/>
            <person name="Sato N."/>
            <person name="Blanc-Mathieu R."/>
            <person name="Endo H."/>
            <person name="Kuwata A."/>
            <person name="Ogata H."/>
        </authorList>
    </citation>
    <scope>NUCLEOTIDE SEQUENCE [LARGE SCALE GENOMIC DNA]</scope>
</reference>
<keyword evidence="1" id="KW-0812">Transmembrane</keyword>
<evidence type="ECO:0000313" key="2">
    <source>
        <dbReference type="EMBL" id="GMH81567.1"/>
    </source>
</evidence>
<protein>
    <submittedName>
        <fullName evidence="2">Uncharacterized protein</fullName>
    </submittedName>
</protein>
<comment type="caution">
    <text evidence="2">The sequence shown here is derived from an EMBL/GenBank/DDBJ whole genome shotgun (WGS) entry which is preliminary data.</text>
</comment>
<evidence type="ECO:0000256" key="1">
    <source>
        <dbReference type="SAM" id="Phobius"/>
    </source>
</evidence>